<dbReference type="EMBL" id="OZ021737">
    <property type="protein sequence ID" value="CAK9318660.1"/>
    <property type="molecule type" value="Genomic_DNA"/>
</dbReference>
<accession>A0ABP0YDU5</accession>
<dbReference type="Proteomes" id="UP001642487">
    <property type="component" value="Chromosome 3"/>
</dbReference>
<organism evidence="2 3">
    <name type="scientific">Citrullus colocynthis</name>
    <name type="common">colocynth</name>
    <dbReference type="NCBI Taxonomy" id="252529"/>
    <lineage>
        <taxon>Eukaryota</taxon>
        <taxon>Viridiplantae</taxon>
        <taxon>Streptophyta</taxon>
        <taxon>Embryophyta</taxon>
        <taxon>Tracheophyta</taxon>
        <taxon>Spermatophyta</taxon>
        <taxon>Magnoliopsida</taxon>
        <taxon>eudicotyledons</taxon>
        <taxon>Gunneridae</taxon>
        <taxon>Pentapetalae</taxon>
        <taxon>rosids</taxon>
        <taxon>fabids</taxon>
        <taxon>Cucurbitales</taxon>
        <taxon>Cucurbitaceae</taxon>
        <taxon>Benincaseae</taxon>
        <taxon>Citrullus</taxon>
    </lineage>
</organism>
<dbReference type="InterPro" id="IPR015270">
    <property type="entry name" value="RDM1_plant"/>
</dbReference>
<sequence>MNGDAAHLQQLWRRNGDIPTISLKLKPDQSLQLYDSTLSLSFRNTKNYIIYEMKRPMPWNEQVDVISSGESSSSDSETGVQNDGFEFKPSLDDFKIPAKEMTSEGMLTKRAEMYQEYMKQIQIPAQRGSVIPFTTWMGLGKSIKQLYGQPLHYLTNILLKQWDQLRFGSVDEYKPLDTVIHPSKAEATVWLVEEIHRRTSSHHHVAKLWLSDPMHEAYVDSIFPQL</sequence>
<evidence type="ECO:0008006" key="4">
    <source>
        <dbReference type="Google" id="ProtNLM"/>
    </source>
</evidence>
<evidence type="ECO:0000313" key="2">
    <source>
        <dbReference type="EMBL" id="CAK9318660.1"/>
    </source>
</evidence>
<evidence type="ECO:0000313" key="3">
    <source>
        <dbReference type="Proteomes" id="UP001642487"/>
    </source>
</evidence>
<protein>
    <recommendedName>
        <fullName evidence="4">Protein RDM1</fullName>
    </recommendedName>
</protein>
<feature type="region of interest" description="Disordered" evidence="1">
    <location>
        <begin position="66"/>
        <end position="85"/>
    </location>
</feature>
<evidence type="ECO:0000256" key="1">
    <source>
        <dbReference type="SAM" id="MobiDB-lite"/>
    </source>
</evidence>
<dbReference type="Pfam" id="PF09187">
    <property type="entry name" value="RdDM_RDM1"/>
    <property type="match status" value="1"/>
</dbReference>
<dbReference type="SUPFAM" id="SSF109920">
    <property type="entry name" value="Hypothetical protein At3g22680"/>
    <property type="match status" value="1"/>
</dbReference>
<reference evidence="2 3" key="1">
    <citation type="submission" date="2024-03" db="EMBL/GenBank/DDBJ databases">
        <authorList>
            <person name="Gkanogiannis A."/>
            <person name="Becerra Lopez-Lavalle L."/>
        </authorList>
    </citation>
    <scope>NUCLEOTIDE SEQUENCE [LARGE SCALE GENOMIC DNA]</scope>
</reference>
<keyword evidence="3" id="KW-1185">Reference proteome</keyword>
<gene>
    <name evidence="2" type="ORF">CITCOLO1_LOCUS10631</name>
</gene>
<dbReference type="PANTHER" id="PTHR36366">
    <property type="entry name" value="PROTEIN RDM1"/>
    <property type="match status" value="1"/>
</dbReference>
<feature type="compositionally biased region" description="Low complexity" evidence="1">
    <location>
        <begin position="67"/>
        <end position="77"/>
    </location>
</feature>
<dbReference type="Gene3D" id="1.20.120.690">
    <property type="entry name" value="RDM1 protein domain"/>
    <property type="match status" value="1"/>
</dbReference>
<proteinExistence type="predicted"/>
<dbReference type="PANTHER" id="PTHR36366:SF1">
    <property type="entry name" value="PROTEIN RDM1"/>
    <property type="match status" value="1"/>
</dbReference>
<dbReference type="InterPro" id="IPR036319">
    <property type="entry name" value="RDM1_sf"/>
</dbReference>
<name>A0ABP0YDU5_9ROSI</name>